<feature type="signal peptide" evidence="2">
    <location>
        <begin position="1"/>
        <end position="21"/>
    </location>
</feature>
<reference evidence="3" key="2">
    <citation type="submission" date="2020-09" db="EMBL/GenBank/DDBJ databases">
        <authorList>
            <person name="Sun Q."/>
            <person name="Zhou Y."/>
        </authorList>
    </citation>
    <scope>NUCLEOTIDE SEQUENCE</scope>
    <source>
        <strain evidence="3">CGMCC 1.3617</strain>
    </source>
</reference>
<organism evidence="3 4">
    <name type="scientific">Neoroseomonas lacus</name>
    <dbReference type="NCBI Taxonomy" id="287609"/>
    <lineage>
        <taxon>Bacteria</taxon>
        <taxon>Pseudomonadati</taxon>
        <taxon>Pseudomonadota</taxon>
        <taxon>Alphaproteobacteria</taxon>
        <taxon>Acetobacterales</taxon>
        <taxon>Acetobacteraceae</taxon>
        <taxon>Neoroseomonas</taxon>
    </lineage>
</organism>
<comment type="similarity">
    <text evidence="1">Belongs to the UPF0065 (bug) family.</text>
</comment>
<evidence type="ECO:0000256" key="2">
    <source>
        <dbReference type="SAM" id="SignalP"/>
    </source>
</evidence>
<dbReference type="AlphaFoldDB" id="A0A917KH87"/>
<proteinExistence type="inferred from homology"/>
<dbReference type="InterPro" id="IPR005064">
    <property type="entry name" value="BUG"/>
</dbReference>
<evidence type="ECO:0000313" key="4">
    <source>
        <dbReference type="Proteomes" id="UP000661507"/>
    </source>
</evidence>
<reference evidence="3" key="1">
    <citation type="journal article" date="2014" name="Int. J. Syst. Evol. Microbiol.">
        <title>Complete genome sequence of Corynebacterium casei LMG S-19264T (=DSM 44701T), isolated from a smear-ripened cheese.</title>
        <authorList>
            <consortium name="US DOE Joint Genome Institute (JGI-PGF)"/>
            <person name="Walter F."/>
            <person name="Albersmeier A."/>
            <person name="Kalinowski J."/>
            <person name="Ruckert C."/>
        </authorList>
    </citation>
    <scope>NUCLEOTIDE SEQUENCE</scope>
    <source>
        <strain evidence="3">CGMCC 1.3617</strain>
    </source>
</reference>
<dbReference type="Gene3D" id="3.40.190.10">
    <property type="entry name" value="Periplasmic binding protein-like II"/>
    <property type="match status" value="1"/>
</dbReference>
<dbReference type="CDD" id="cd07012">
    <property type="entry name" value="PBP2_Bug_TTT"/>
    <property type="match status" value="1"/>
</dbReference>
<dbReference type="Pfam" id="PF03401">
    <property type="entry name" value="TctC"/>
    <property type="match status" value="1"/>
</dbReference>
<accession>A0A917KH87</accession>
<evidence type="ECO:0000256" key="1">
    <source>
        <dbReference type="ARBA" id="ARBA00006987"/>
    </source>
</evidence>
<dbReference type="Gene3D" id="3.40.190.150">
    <property type="entry name" value="Bordetella uptake gene, domain 1"/>
    <property type="match status" value="1"/>
</dbReference>
<comment type="caution">
    <text evidence="3">The sequence shown here is derived from an EMBL/GenBank/DDBJ whole genome shotgun (WGS) entry which is preliminary data.</text>
</comment>
<evidence type="ECO:0000313" key="3">
    <source>
        <dbReference type="EMBL" id="GGJ13619.1"/>
    </source>
</evidence>
<gene>
    <name evidence="3" type="ORF">GCM10011320_21060</name>
</gene>
<dbReference type="PIRSF" id="PIRSF017082">
    <property type="entry name" value="YflP"/>
    <property type="match status" value="1"/>
</dbReference>
<dbReference type="PANTHER" id="PTHR42928">
    <property type="entry name" value="TRICARBOXYLATE-BINDING PROTEIN"/>
    <property type="match status" value="1"/>
</dbReference>
<dbReference type="RefSeq" id="WP_188966991.1">
    <property type="nucleotide sequence ID" value="NZ_BMKW01000004.1"/>
</dbReference>
<keyword evidence="4" id="KW-1185">Reference proteome</keyword>
<dbReference type="InterPro" id="IPR042100">
    <property type="entry name" value="Bug_dom1"/>
</dbReference>
<keyword evidence="2" id="KW-0732">Signal</keyword>
<name>A0A917KH87_9PROT</name>
<feature type="chain" id="PRO_5037642332" evidence="2">
    <location>
        <begin position="22"/>
        <end position="323"/>
    </location>
</feature>
<dbReference type="Proteomes" id="UP000661507">
    <property type="component" value="Unassembled WGS sequence"/>
</dbReference>
<dbReference type="SUPFAM" id="SSF53850">
    <property type="entry name" value="Periplasmic binding protein-like II"/>
    <property type="match status" value="1"/>
</dbReference>
<dbReference type="PANTHER" id="PTHR42928:SF5">
    <property type="entry name" value="BLR1237 PROTEIN"/>
    <property type="match status" value="1"/>
</dbReference>
<protein>
    <submittedName>
        <fullName evidence="3">ABC transporter substrate-binding protein</fullName>
    </submittedName>
</protein>
<dbReference type="EMBL" id="BMKW01000004">
    <property type="protein sequence ID" value="GGJ13619.1"/>
    <property type="molecule type" value="Genomic_DNA"/>
</dbReference>
<sequence length="323" mass="33669">MFRRTLFALAAGLSLAAPALAEEAAHDTRPIRWLVGLPAGSGPDLLTRLLTDRMAPLLGRAIVVENRPGAAGNLAAQALARAAPDGATLGTLLAATVSINRHLYPELGFDPARDFTPISHFASFPGVLVVHPSLPVETLDDFAAWVRAQPQPPLCATSGAGVVPHLAMAWLMREIGGRCEFIHYRGSPDAQRDLIAGRVPVMLDGLPTSLPGITSGRTRGVAVTSLQPSALAPELPAIASRLPGFEALSWIAVGAPAGLPEPLAARIEAAVAQAMADPALLARFRALGVEPVASGRVTLAARITAEDARWGALIREVGITVEP</sequence>